<keyword evidence="1" id="KW-0472">Membrane</keyword>
<sequence length="451" mass="48089">MSAGADIVLIALALVTIVIAALQIPGVARVFLIAQAAFWSLSYVARPVVLLLVQPRTHYGDNVPDPRLADLGYDRVMALVLDHVVFGLWVYAGLVVAYALWARRRPAPAEPALSTDADFVPALVTMYVVGLLGRGATIATGSAGQAGDVGAANPILSFVTILATVAAMGLIIFLRPERQQTTVLVLGALLAVELLWTVAVESKTPILGAAMAVAVRFAILGWNRAKAYGVGAIGVVGIGGFGWLQSFKTTEFAKAEAALTDSQYPALVRPFLSILRRFDLLEAATDAYYHGPDYWLTTTEVVRHGLRSLIPGQLLGTEKFQSGVAWANEVRGASVDMSQVSVSLAEGNVNEGYVIGGYAGVALGVAFTFLLLLAWAKSLYARHFPLVVLALAMTGSSALFERGFLGSMENLGKFLQAAVLAWLIYLAVKEFRRRAKPQRKPADVPALPVGK</sequence>
<feature type="transmembrane region" description="Helical" evidence="1">
    <location>
        <begin position="76"/>
        <end position="101"/>
    </location>
</feature>
<dbReference type="EMBL" id="JAGGMR010000001">
    <property type="protein sequence ID" value="MBP2192636.1"/>
    <property type="molecule type" value="Genomic_DNA"/>
</dbReference>
<keyword evidence="1" id="KW-1133">Transmembrane helix</keyword>
<evidence type="ECO:0000256" key="1">
    <source>
        <dbReference type="SAM" id="Phobius"/>
    </source>
</evidence>
<feature type="transmembrane region" description="Helical" evidence="1">
    <location>
        <begin position="155"/>
        <end position="174"/>
    </location>
</feature>
<organism evidence="2 3">
    <name type="scientific">Nocardia goodfellowii</name>
    <dbReference type="NCBI Taxonomy" id="882446"/>
    <lineage>
        <taxon>Bacteria</taxon>
        <taxon>Bacillati</taxon>
        <taxon>Actinomycetota</taxon>
        <taxon>Actinomycetes</taxon>
        <taxon>Mycobacteriales</taxon>
        <taxon>Nocardiaceae</taxon>
        <taxon>Nocardia</taxon>
    </lineage>
</organism>
<feature type="transmembrane region" description="Helical" evidence="1">
    <location>
        <begin position="353"/>
        <end position="374"/>
    </location>
</feature>
<evidence type="ECO:0000313" key="3">
    <source>
        <dbReference type="Proteomes" id="UP001519325"/>
    </source>
</evidence>
<feature type="transmembrane region" description="Helical" evidence="1">
    <location>
        <begin position="227"/>
        <end position="244"/>
    </location>
</feature>
<dbReference type="Proteomes" id="UP001519325">
    <property type="component" value="Unassembled WGS sequence"/>
</dbReference>
<feature type="transmembrane region" description="Helical" evidence="1">
    <location>
        <begin position="386"/>
        <end position="405"/>
    </location>
</feature>
<protein>
    <recommendedName>
        <fullName evidence="4">Oligosaccharide repeat unit polymerase</fullName>
    </recommendedName>
</protein>
<evidence type="ECO:0008006" key="4">
    <source>
        <dbReference type="Google" id="ProtNLM"/>
    </source>
</evidence>
<reference evidence="2 3" key="1">
    <citation type="submission" date="2021-03" db="EMBL/GenBank/DDBJ databases">
        <title>Sequencing the genomes of 1000 actinobacteria strains.</title>
        <authorList>
            <person name="Klenk H.-P."/>
        </authorList>
    </citation>
    <scope>NUCLEOTIDE SEQUENCE [LARGE SCALE GENOMIC DNA]</scope>
    <source>
        <strain evidence="2 3">DSM 45516</strain>
    </source>
</reference>
<feature type="transmembrane region" description="Helical" evidence="1">
    <location>
        <begin position="205"/>
        <end position="222"/>
    </location>
</feature>
<proteinExistence type="predicted"/>
<keyword evidence="1" id="KW-0812">Transmembrane</keyword>
<feature type="transmembrane region" description="Helical" evidence="1">
    <location>
        <begin position="181"/>
        <end position="199"/>
    </location>
</feature>
<evidence type="ECO:0000313" key="2">
    <source>
        <dbReference type="EMBL" id="MBP2192636.1"/>
    </source>
</evidence>
<gene>
    <name evidence="2" type="ORF">BJ987_005537</name>
</gene>
<accession>A0ABS4QLR9</accession>
<feature type="transmembrane region" description="Helical" evidence="1">
    <location>
        <begin position="411"/>
        <end position="428"/>
    </location>
</feature>
<name>A0ABS4QLR9_9NOCA</name>
<feature type="transmembrane region" description="Helical" evidence="1">
    <location>
        <begin position="7"/>
        <end position="24"/>
    </location>
</feature>
<keyword evidence="3" id="KW-1185">Reference proteome</keyword>
<comment type="caution">
    <text evidence="2">The sequence shown here is derived from an EMBL/GenBank/DDBJ whole genome shotgun (WGS) entry which is preliminary data.</text>
</comment>
<dbReference type="RefSeq" id="WP_209895640.1">
    <property type="nucleotide sequence ID" value="NZ_JAGGMR010000001.1"/>
</dbReference>